<evidence type="ECO:0000313" key="1">
    <source>
        <dbReference type="EMBL" id="KTB33737.1"/>
    </source>
</evidence>
<evidence type="ECO:0000313" key="2">
    <source>
        <dbReference type="Proteomes" id="UP000054988"/>
    </source>
</evidence>
<dbReference type="EMBL" id="LATX01002140">
    <property type="protein sequence ID" value="KTB33737.1"/>
    <property type="molecule type" value="Genomic_DNA"/>
</dbReference>
<name>A0A0W0FBN9_MONRR</name>
<comment type="caution">
    <text evidence="1">The sequence shown here is derived from an EMBL/GenBank/DDBJ whole genome shotgun (WGS) entry which is preliminary data.</text>
</comment>
<protein>
    <submittedName>
        <fullName evidence="1">Uncharacterized protein</fullName>
    </submittedName>
</protein>
<organism evidence="1 2">
    <name type="scientific">Moniliophthora roreri</name>
    <name type="common">Frosty pod rot fungus</name>
    <name type="synonym">Monilia roreri</name>
    <dbReference type="NCBI Taxonomy" id="221103"/>
    <lineage>
        <taxon>Eukaryota</taxon>
        <taxon>Fungi</taxon>
        <taxon>Dikarya</taxon>
        <taxon>Basidiomycota</taxon>
        <taxon>Agaricomycotina</taxon>
        <taxon>Agaricomycetes</taxon>
        <taxon>Agaricomycetidae</taxon>
        <taxon>Agaricales</taxon>
        <taxon>Marasmiineae</taxon>
        <taxon>Marasmiaceae</taxon>
        <taxon>Moniliophthora</taxon>
    </lineage>
</organism>
<sequence>MLIQGSNAVPRPPKCLIVCLGFLVRIIHPTNTDSRIWPQKETSSDNFRLVVSS</sequence>
<accession>A0A0W0FBN9</accession>
<dbReference type="Proteomes" id="UP000054988">
    <property type="component" value="Unassembled WGS sequence"/>
</dbReference>
<dbReference type="AlphaFoldDB" id="A0A0W0FBN9"/>
<gene>
    <name evidence="1" type="ORF">WG66_13685</name>
</gene>
<reference evidence="1 2" key="1">
    <citation type="submission" date="2015-12" db="EMBL/GenBank/DDBJ databases">
        <title>Draft genome sequence of Moniliophthora roreri, the causal agent of frosty pod rot of cacao.</title>
        <authorList>
            <person name="Aime M.C."/>
            <person name="Diaz-Valderrama J.R."/>
            <person name="Kijpornyongpan T."/>
            <person name="Phillips-Mora W."/>
        </authorList>
    </citation>
    <scope>NUCLEOTIDE SEQUENCE [LARGE SCALE GENOMIC DNA]</scope>
    <source>
        <strain evidence="1 2">MCA 2952</strain>
    </source>
</reference>
<proteinExistence type="predicted"/>